<dbReference type="RefSeq" id="XP_016641485.1">
    <property type="nucleotide sequence ID" value="XM_016788848.1"/>
</dbReference>
<dbReference type="FunFam" id="3.90.226.10:FF:000074">
    <property type="entry name" value="Enoyl-CoA hydratase (AFU_orthologue AFUA_2G10650)"/>
    <property type="match status" value="1"/>
</dbReference>
<keyword evidence="9" id="KW-1185">Reference proteome</keyword>
<dbReference type="VEuPathDB" id="FungiDB:SAPIO_CDS6854"/>
<dbReference type="SUPFAM" id="SSF52096">
    <property type="entry name" value="ClpP/crotonase"/>
    <property type="match status" value="1"/>
</dbReference>
<evidence type="ECO:0000256" key="1">
    <source>
        <dbReference type="ARBA" id="ARBA00004275"/>
    </source>
</evidence>
<dbReference type="HOGENOM" id="CLU_009834_7_6_1"/>
<dbReference type="GO" id="GO:0006635">
    <property type="term" value="P:fatty acid beta-oxidation"/>
    <property type="evidence" value="ECO:0007669"/>
    <property type="project" value="TreeGrafter"/>
</dbReference>
<keyword evidence="4" id="KW-0576">Peroxisome</keyword>
<accession>A0A084G2X4</accession>
<dbReference type="PANTHER" id="PTHR11941">
    <property type="entry name" value="ENOYL-COA HYDRATASE-RELATED"/>
    <property type="match status" value="1"/>
</dbReference>
<dbReference type="CDD" id="cd06558">
    <property type="entry name" value="crotonase-like"/>
    <property type="match status" value="1"/>
</dbReference>
<evidence type="ECO:0000256" key="7">
    <source>
        <dbReference type="RuleBase" id="RU003707"/>
    </source>
</evidence>
<evidence type="ECO:0000256" key="6">
    <source>
        <dbReference type="ARBA" id="ARBA00023239"/>
    </source>
</evidence>
<dbReference type="PANTHER" id="PTHR11941:SF68">
    <property type="entry name" value="CARNITINYL-COA DEHYDRATASE"/>
    <property type="match status" value="1"/>
</dbReference>
<keyword evidence="5" id="KW-0413">Isomerase</keyword>
<dbReference type="OrthoDB" id="2139957at2759"/>
<evidence type="ECO:0000256" key="3">
    <source>
        <dbReference type="ARBA" id="ARBA00005254"/>
    </source>
</evidence>
<evidence type="ECO:0000256" key="4">
    <source>
        <dbReference type="ARBA" id="ARBA00023140"/>
    </source>
</evidence>
<dbReference type="Gene3D" id="3.90.226.10">
    <property type="entry name" value="2-enoyl-CoA Hydratase, Chain A, domain 1"/>
    <property type="match status" value="1"/>
</dbReference>
<comment type="similarity">
    <text evidence="3 7">Belongs to the enoyl-CoA hydratase/isomerase family.</text>
</comment>
<dbReference type="GO" id="GO:0016829">
    <property type="term" value="F:lyase activity"/>
    <property type="evidence" value="ECO:0007669"/>
    <property type="project" value="UniProtKB-KW"/>
</dbReference>
<dbReference type="PROSITE" id="PS00166">
    <property type="entry name" value="ENOYL_COA_HYDRATASE"/>
    <property type="match status" value="1"/>
</dbReference>
<dbReference type="OMA" id="GFAGISQ"/>
<dbReference type="GO" id="GO:0005739">
    <property type="term" value="C:mitochondrion"/>
    <property type="evidence" value="ECO:0007669"/>
    <property type="project" value="TreeGrafter"/>
</dbReference>
<dbReference type="GO" id="GO:0005777">
    <property type="term" value="C:peroxisome"/>
    <property type="evidence" value="ECO:0007669"/>
    <property type="project" value="UniProtKB-SubCell"/>
</dbReference>
<organism evidence="8 9">
    <name type="scientific">Pseudallescheria apiosperma</name>
    <name type="common">Scedosporium apiospermum</name>
    <dbReference type="NCBI Taxonomy" id="563466"/>
    <lineage>
        <taxon>Eukaryota</taxon>
        <taxon>Fungi</taxon>
        <taxon>Dikarya</taxon>
        <taxon>Ascomycota</taxon>
        <taxon>Pezizomycotina</taxon>
        <taxon>Sordariomycetes</taxon>
        <taxon>Hypocreomycetidae</taxon>
        <taxon>Microascales</taxon>
        <taxon>Microascaceae</taxon>
        <taxon>Scedosporium</taxon>
    </lineage>
</organism>
<keyword evidence="6" id="KW-0456">Lyase</keyword>
<sequence>MDSASIQLASPPPPCSILEVTFPAPFVMLVTINREKQMNSIPMAGHWEGDALWNWYDGEPQLRVAVLTGKGKKSFCAGADLMEQNMNKNKPKDPASQRMPAGSFLGVSRRLGKKPIIAAVNGYAFGGGFEISLNCDMVIASPTASFSLPEAKRGLYAGAGGLPRIVRTFGLQLGTEMALTGRTYAATELQKYGFCRVASSQETLMDEALALAEEIASLSPDAVIVSRAGVREAWETGSVERAAQKTQEKYAQKLLEGENMRIGLEAFAKKQKPKWVPSKL</sequence>
<dbReference type="Proteomes" id="UP000028545">
    <property type="component" value="Unassembled WGS sequence"/>
</dbReference>
<dbReference type="KEGG" id="sapo:SAPIO_CDS6854"/>
<proteinExistence type="inferred from homology"/>
<dbReference type="InterPro" id="IPR029045">
    <property type="entry name" value="ClpP/crotonase-like_dom_sf"/>
</dbReference>
<evidence type="ECO:0000313" key="8">
    <source>
        <dbReference type="EMBL" id="KEZ41686.1"/>
    </source>
</evidence>
<comment type="pathway">
    <text evidence="2">Siderophore biosynthesis.</text>
</comment>
<dbReference type="InterPro" id="IPR018376">
    <property type="entry name" value="Enoyl-CoA_hyd/isom_CS"/>
</dbReference>
<evidence type="ECO:0000313" key="9">
    <source>
        <dbReference type="Proteomes" id="UP000028545"/>
    </source>
</evidence>
<dbReference type="GO" id="GO:0016853">
    <property type="term" value="F:isomerase activity"/>
    <property type="evidence" value="ECO:0007669"/>
    <property type="project" value="UniProtKB-KW"/>
</dbReference>
<comment type="caution">
    <text evidence="8">The sequence shown here is derived from an EMBL/GenBank/DDBJ whole genome shotgun (WGS) entry which is preliminary data.</text>
</comment>
<dbReference type="InterPro" id="IPR001753">
    <property type="entry name" value="Enoyl-CoA_hydra/iso"/>
</dbReference>
<reference evidence="8 9" key="1">
    <citation type="journal article" date="2014" name="Genome Announc.">
        <title>Draft genome sequence of the pathogenic fungus Scedosporium apiospermum.</title>
        <authorList>
            <person name="Vandeputte P."/>
            <person name="Ghamrawi S."/>
            <person name="Rechenmann M."/>
            <person name="Iltis A."/>
            <person name="Giraud S."/>
            <person name="Fleury M."/>
            <person name="Thornton C."/>
            <person name="Delhaes L."/>
            <person name="Meyer W."/>
            <person name="Papon N."/>
            <person name="Bouchara J.P."/>
        </authorList>
    </citation>
    <scope>NUCLEOTIDE SEQUENCE [LARGE SCALE GENOMIC DNA]</scope>
    <source>
        <strain evidence="8 9">IHEM 14462</strain>
    </source>
</reference>
<evidence type="ECO:0000256" key="5">
    <source>
        <dbReference type="ARBA" id="ARBA00023235"/>
    </source>
</evidence>
<dbReference type="EMBL" id="JOWA01000108">
    <property type="protein sequence ID" value="KEZ41686.1"/>
    <property type="molecule type" value="Genomic_DNA"/>
</dbReference>
<dbReference type="GeneID" id="27725926"/>
<gene>
    <name evidence="8" type="ORF">SAPIO_CDS6854</name>
</gene>
<evidence type="ECO:0008006" key="10">
    <source>
        <dbReference type="Google" id="ProtNLM"/>
    </source>
</evidence>
<evidence type="ECO:0000256" key="2">
    <source>
        <dbReference type="ARBA" id="ARBA00004924"/>
    </source>
</evidence>
<comment type="subcellular location">
    <subcellularLocation>
        <location evidence="1">Peroxisome</location>
    </subcellularLocation>
</comment>
<name>A0A084G2X4_PSEDA</name>
<protein>
    <recommendedName>
        <fullName evidence="10">Enoyl-CoA hydratase</fullName>
    </recommendedName>
</protein>
<dbReference type="Pfam" id="PF00378">
    <property type="entry name" value="ECH_1"/>
    <property type="match status" value="1"/>
</dbReference>
<dbReference type="AlphaFoldDB" id="A0A084G2X4"/>